<feature type="domain" description="DDH" evidence="1">
    <location>
        <begin position="18"/>
        <end position="163"/>
    </location>
</feature>
<dbReference type="RefSeq" id="WP_005283546.1">
    <property type="nucleotide sequence ID" value="NZ_CP100377.1"/>
</dbReference>
<comment type="caution">
    <text evidence="3">The sequence shown here is derived from an EMBL/GenBank/DDBJ whole genome shotgun (WGS) entry which is preliminary data.</text>
</comment>
<reference evidence="3" key="1">
    <citation type="submission" date="2023-05" db="EMBL/GenBank/DDBJ databases">
        <title>Metabolic capabilities are highly conserved among human nasal-associated Corynebacterium species in pangenomic analyses.</title>
        <authorList>
            <person name="Tran T.H."/>
            <person name="Roberts A.Q."/>
            <person name="Escapa I.F."/>
            <person name="Gao W."/>
            <person name="Conlan S."/>
            <person name="Kong H."/>
            <person name="Segre J.A."/>
            <person name="Kelly M.S."/>
            <person name="Lemon K.P."/>
        </authorList>
    </citation>
    <scope>NUCLEOTIDE SEQUENCE</scope>
    <source>
        <strain evidence="3">KPL2618</strain>
    </source>
</reference>
<dbReference type="InterPro" id="IPR003156">
    <property type="entry name" value="DHHA1_dom"/>
</dbReference>
<dbReference type="Proteomes" id="UP001230317">
    <property type="component" value="Unassembled WGS sequence"/>
</dbReference>
<dbReference type="GO" id="GO:0003676">
    <property type="term" value="F:nucleic acid binding"/>
    <property type="evidence" value="ECO:0007669"/>
    <property type="project" value="InterPro"/>
</dbReference>
<evidence type="ECO:0000259" key="2">
    <source>
        <dbReference type="Pfam" id="PF02272"/>
    </source>
</evidence>
<dbReference type="InterPro" id="IPR038763">
    <property type="entry name" value="DHH_sf"/>
</dbReference>
<evidence type="ECO:0000313" key="3">
    <source>
        <dbReference type="EMBL" id="MDK4334936.1"/>
    </source>
</evidence>
<feature type="domain" description="DHHA1" evidence="2">
    <location>
        <begin position="240"/>
        <end position="317"/>
    </location>
</feature>
<evidence type="ECO:0000313" key="4">
    <source>
        <dbReference type="Proteomes" id="UP001230317"/>
    </source>
</evidence>
<dbReference type="EC" id="3.1.3.7" evidence="3"/>
<name>A0AAP4BXH1_9CORY</name>
<dbReference type="Pfam" id="PF02272">
    <property type="entry name" value="DHHA1"/>
    <property type="match status" value="1"/>
</dbReference>
<dbReference type="PANTHER" id="PTHR47618">
    <property type="entry name" value="BIFUNCTIONAL OLIGORIBONUCLEASE AND PAP PHOSPHATASE NRNA"/>
    <property type="match status" value="1"/>
</dbReference>
<dbReference type="Gene3D" id="3.90.1640.10">
    <property type="entry name" value="inorganic pyrophosphatase (n-terminal core)"/>
    <property type="match status" value="1"/>
</dbReference>
<evidence type="ECO:0000259" key="1">
    <source>
        <dbReference type="Pfam" id="PF01368"/>
    </source>
</evidence>
<sequence>MTRKEYQDAVDAISGAQSICIITHLRPDADAIGSATALLLAMQQSGKDACAVIGQDKDFAPNLYSIPGADQVKVTRELPQGYDVYVTVDCGSIDRTGLFSADIAELAAAGRVLCIDHHSSNPGFGSVNLVDSECESTTVAILTILDMLSVQIENTIAHCLYAGLLTDTGSFRWGRPAMHDVATRLMHYGLDTKQIATDLLDATTPDDLQMVGRVLAGLRIEHAGELGIGILIAGLADIEGHSDSAVESLVDFVRALEGTQLGVVFKEQSAGIWAVSLRSTAINCAELAAQFGGGGHVPAAGYMTQGSEEAIVAELVSAIDEH</sequence>
<dbReference type="InterPro" id="IPR051319">
    <property type="entry name" value="Oligoribo/pAp-PDE_c-di-AMP_PDE"/>
</dbReference>
<dbReference type="SUPFAM" id="SSF64182">
    <property type="entry name" value="DHH phosphoesterases"/>
    <property type="match status" value="1"/>
</dbReference>
<dbReference type="EMBL" id="JASNVU010000006">
    <property type="protein sequence ID" value="MDK4334936.1"/>
    <property type="molecule type" value="Genomic_DNA"/>
</dbReference>
<dbReference type="Gene3D" id="3.10.310.30">
    <property type="match status" value="1"/>
</dbReference>
<dbReference type="PANTHER" id="PTHR47618:SF1">
    <property type="entry name" value="BIFUNCTIONAL OLIGORIBONUCLEASE AND PAP PHOSPHATASE NRNA"/>
    <property type="match status" value="1"/>
</dbReference>
<keyword evidence="3" id="KW-0378">Hydrolase</keyword>
<protein>
    <submittedName>
        <fullName evidence="3">Bifunctional oligoribonuclease/PAP phosphatase NrnA</fullName>
        <ecNumber evidence="3">3.1.3.7</ecNumber>
    </submittedName>
</protein>
<proteinExistence type="predicted"/>
<dbReference type="InterPro" id="IPR001667">
    <property type="entry name" value="DDH_dom"/>
</dbReference>
<accession>A0AAP4BXH1</accession>
<dbReference type="Pfam" id="PF01368">
    <property type="entry name" value="DHH"/>
    <property type="match status" value="1"/>
</dbReference>
<dbReference type="GO" id="GO:0008441">
    <property type="term" value="F:3'(2'),5'-bisphosphate nucleotidase activity"/>
    <property type="evidence" value="ECO:0007669"/>
    <property type="project" value="UniProtKB-EC"/>
</dbReference>
<organism evidence="3 4">
    <name type="scientific">Corynebacterium accolens</name>
    <dbReference type="NCBI Taxonomy" id="38284"/>
    <lineage>
        <taxon>Bacteria</taxon>
        <taxon>Bacillati</taxon>
        <taxon>Actinomycetota</taxon>
        <taxon>Actinomycetes</taxon>
        <taxon>Mycobacteriales</taxon>
        <taxon>Corynebacteriaceae</taxon>
        <taxon>Corynebacterium</taxon>
    </lineage>
</organism>
<dbReference type="AlphaFoldDB" id="A0AAP4BXH1"/>
<gene>
    <name evidence="3" type="ORF">QPX58_05835</name>
</gene>